<dbReference type="EMBL" id="JBHSMK010000002">
    <property type="protein sequence ID" value="MFC5435860.1"/>
    <property type="molecule type" value="Genomic_DNA"/>
</dbReference>
<evidence type="ECO:0000256" key="1">
    <source>
        <dbReference type="SAM" id="MobiDB-lite"/>
    </source>
</evidence>
<dbReference type="Pfam" id="PF21724">
    <property type="entry name" value="DUF6861"/>
    <property type="match status" value="1"/>
</dbReference>
<sequence>MGGMLDSWQQLEHWASRHTTGIRGQAKLISARAGSAQQAIRLSEGLAAYWILRDFRELDLQGVVDDIVAVLRQCLIVMLTTTGGGALIGGVAGSIGGAGVGAIPGVVVGAGAGAQVGEWILIAMGLKALAEYVVKDMPDIARDYWAGIRQAWLAATPPPLPQQPVRVDRLAVGHAAEKIARAHVAVFVLLLMGIVAYLAKGRGSMRELADSVRSSKVGPKFAEWMVRNEGKLKAEPRLRAREKIEPSGANGSKTSGSQTGSTKGRSFNKQDSAIKIHPEITAAQQNQTSAGYKPDNWSMTTIPKGSRVYGGLPGQSPYYTTQRAILDSGRNSAKLFRGLQVAPHPVFGYRPEVGIYQVLEEIEIPTGQALANPAFGKGGSQQFFIGDYGNKLRLVGKVQLWN</sequence>
<feature type="domain" description="NAD(+)--protein-arginine ADP-ribosyltransferase Tre1-like N-terminal" evidence="3">
    <location>
        <begin position="37"/>
        <end position="229"/>
    </location>
</feature>
<feature type="compositionally biased region" description="Basic and acidic residues" evidence="1">
    <location>
        <begin position="235"/>
        <end position="245"/>
    </location>
</feature>
<feature type="compositionally biased region" description="Low complexity" evidence="1">
    <location>
        <begin position="251"/>
        <end position="264"/>
    </location>
</feature>
<dbReference type="InterPro" id="IPR049195">
    <property type="entry name" value="Tre1-like_N"/>
</dbReference>
<keyword evidence="2" id="KW-1133">Transmembrane helix</keyword>
<proteinExistence type="predicted"/>
<evidence type="ECO:0000259" key="3">
    <source>
        <dbReference type="Pfam" id="PF21724"/>
    </source>
</evidence>
<evidence type="ECO:0000313" key="5">
    <source>
        <dbReference type="Proteomes" id="UP001596013"/>
    </source>
</evidence>
<organism evidence="4 5">
    <name type="scientific">Rhodanobacter umsongensis</name>
    <dbReference type="NCBI Taxonomy" id="633153"/>
    <lineage>
        <taxon>Bacteria</taxon>
        <taxon>Pseudomonadati</taxon>
        <taxon>Pseudomonadota</taxon>
        <taxon>Gammaproteobacteria</taxon>
        <taxon>Lysobacterales</taxon>
        <taxon>Rhodanobacteraceae</taxon>
        <taxon>Rhodanobacter</taxon>
    </lineage>
</organism>
<dbReference type="RefSeq" id="WP_377302560.1">
    <property type="nucleotide sequence ID" value="NZ_JBHSMK010000002.1"/>
</dbReference>
<reference evidence="5" key="1">
    <citation type="journal article" date="2019" name="Int. J. Syst. Evol. Microbiol.">
        <title>The Global Catalogue of Microorganisms (GCM) 10K type strain sequencing project: providing services to taxonomists for standard genome sequencing and annotation.</title>
        <authorList>
            <consortium name="The Broad Institute Genomics Platform"/>
            <consortium name="The Broad Institute Genome Sequencing Center for Infectious Disease"/>
            <person name="Wu L."/>
            <person name="Ma J."/>
        </authorList>
    </citation>
    <scope>NUCLEOTIDE SEQUENCE [LARGE SCALE GENOMIC DNA]</scope>
    <source>
        <strain evidence="5">JCM 17130</strain>
    </source>
</reference>
<name>A0ABW0JK92_9GAMM</name>
<evidence type="ECO:0000256" key="2">
    <source>
        <dbReference type="SAM" id="Phobius"/>
    </source>
</evidence>
<keyword evidence="2" id="KW-0472">Membrane</keyword>
<keyword evidence="5" id="KW-1185">Reference proteome</keyword>
<comment type="caution">
    <text evidence="4">The sequence shown here is derived from an EMBL/GenBank/DDBJ whole genome shotgun (WGS) entry which is preliminary data.</text>
</comment>
<dbReference type="Proteomes" id="UP001596013">
    <property type="component" value="Unassembled WGS sequence"/>
</dbReference>
<accession>A0ABW0JK92</accession>
<protein>
    <submittedName>
        <fullName evidence="4">DUF6861 domain-containing protein</fullName>
    </submittedName>
</protein>
<keyword evidence="2" id="KW-0812">Transmembrane</keyword>
<gene>
    <name evidence="4" type="ORF">ACFPME_04780</name>
</gene>
<feature type="region of interest" description="Disordered" evidence="1">
    <location>
        <begin position="235"/>
        <end position="268"/>
    </location>
</feature>
<feature type="transmembrane region" description="Helical" evidence="2">
    <location>
        <begin position="179"/>
        <end position="199"/>
    </location>
</feature>
<evidence type="ECO:0000313" key="4">
    <source>
        <dbReference type="EMBL" id="MFC5435860.1"/>
    </source>
</evidence>